<evidence type="ECO:0000313" key="4">
    <source>
        <dbReference type="Proteomes" id="UP000237749"/>
    </source>
</evidence>
<keyword evidence="1" id="KW-0732">Signal</keyword>
<dbReference type="InterPro" id="IPR003961">
    <property type="entry name" value="FN3_dom"/>
</dbReference>
<dbReference type="EMBL" id="PTJA01000016">
    <property type="protein sequence ID" value="PPK77484.1"/>
    <property type="molecule type" value="Genomic_DNA"/>
</dbReference>
<dbReference type="SUPFAM" id="SSF49265">
    <property type="entry name" value="Fibronectin type III"/>
    <property type="match status" value="1"/>
</dbReference>
<comment type="caution">
    <text evidence="3">The sequence shown here is derived from an EMBL/GenBank/DDBJ whole genome shotgun (WGS) entry which is preliminary data.</text>
</comment>
<dbReference type="InterPro" id="IPR003343">
    <property type="entry name" value="Big_2"/>
</dbReference>
<evidence type="ECO:0000259" key="2">
    <source>
        <dbReference type="PROSITE" id="PS51236"/>
    </source>
</evidence>
<dbReference type="CDD" id="cd00063">
    <property type="entry name" value="FN3"/>
    <property type="match status" value="1"/>
</dbReference>
<organism evidence="3 4">
    <name type="scientific">Lacrimispora xylanisolvens</name>
    <dbReference type="NCBI Taxonomy" id="384636"/>
    <lineage>
        <taxon>Bacteria</taxon>
        <taxon>Bacillati</taxon>
        <taxon>Bacillota</taxon>
        <taxon>Clostridia</taxon>
        <taxon>Lachnospirales</taxon>
        <taxon>Lachnospiraceae</taxon>
        <taxon>Lacrimispora</taxon>
    </lineage>
</organism>
<dbReference type="GO" id="GO:0007155">
    <property type="term" value="P:cell adhesion"/>
    <property type="evidence" value="ECO:0007669"/>
    <property type="project" value="InterPro"/>
</dbReference>
<dbReference type="PANTHER" id="PTHR10199:SF100">
    <property type="entry name" value="THROMBOSPONDIN, ISOFORM A"/>
    <property type="match status" value="1"/>
</dbReference>
<dbReference type="Gene3D" id="2.60.40.10">
    <property type="entry name" value="Immunoglobulins"/>
    <property type="match status" value="1"/>
</dbReference>
<dbReference type="Gene3D" id="2.60.120.200">
    <property type="match status" value="1"/>
</dbReference>
<proteinExistence type="predicted"/>
<keyword evidence="4" id="KW-1185">Reference proteome</keyword>
<dbReference type="GO" id="GO:0005509">
    <property type="term" value="F:calcium ion binding"/>
    <property type="evidence" value="ECO:0007669"/>
    <property type="project" value="InterPro"/>
</dbReference>
<dbReference type="Pfam" id="PF05735">
    <property type="entry name" value="TSP_C"/>
    <property type="match status" value="1"/>
</dbReference>
<sequence>MKSLKKSFCFIFIFSFVFIFANFNSYATENEPMNLSDWSSIILAKDRDGHATPNWKLGTSNTTITQTLNSKASAYINNADCVNKKIEGTFSVDSAEDDDFIGFVFGYRDIGHYYLFDWKQSGTYDNTFGDTGKQGMSIKVVNTDSVIKESDLWSTSGSDNKIKALYHNNMAYSYKTTYNFSLTFTDKGEINIIIKQGSKILDDITVMDNTYNSGSFGFYNFSQPMVTYTNFTIKSVAPILNISAVEDKKVDLTWTAVSDATNYMVKRSTTQGGPYETIAENLTETFYSDVSVINGTKYYYIVSAVNAGKEIGNSNEASATPTESQNPPITDSKLKVVLEVAEVLRLSVDDDLNVNTQMAWSSSDPSVATVNEKGIVKALTPGNTVITVKSQDGSYTDYINVLVVENADDYRLAIDLKVGETARLTADDFTNTANITWAPMDSSIANVTTKGKVTALSKGLVLISAKDSEGNIIGRVYVRVRE</sequence>
<dbReference type="PANTHER" id="PTHR10199">
    <property type="entry name" value="THROMBOSPONDIN"/>
    <property type="match status" value="1"/>
</dbReference>
<accession>A0A2S6HJ22</accession>
<dbReference type="AlphaFoldDB" id="A0A2S6HJ22"/>
<dbReference type="Pfam" id="PF02368">
    <property type="entry name" value="Big_2"/>
    <property type="match status" value="2"/>
</dbReference>
<dbReference type="GO" id="GO:0005576">
    <property type="term" value="C:extracellular region"/>
    <property type="evidence" value="ECO:0007669"/>
    <property type="project" value="InterPro"/>
</dbReference>
<evidence type="ECO:0000256" key="1">
    <source>
        <dbReference type="SAM" id="SignalP"/>
    </source>
</evidence>
<dbReference type="Proteomes" id="UP000237749">
    <property type="component" value="Unassembled WGS sequence"/>
</dbReference>
<gene>
    <name evidence="3" type="ORF">BXY41_11622</name>
</gene>
<evidence type="ECO:0000313" key="3">
    <source>
        <dbReference type="EMBL" id="PPK77484.1"/>
    </source>
</evidence>
<dbReference type="PROSITE" id="PS51236">
    <property type="entry name" value="TSP_CTER"/>
    <property type="match status" value="1"/>
</dbReference>
<protein>
    <submittedName>
        <fullName evidence="3">Ig-like protein group 2</fullName>
    </submittedName>
</protein>
<dbReference type="InterPro" id="IPR013783">
    <property type="entry name" value="Ig-like_fold"/>
</dbReference>
<feature type="domain" description="TSP C-terminal" evidence="2">
    <location>
        <begin position="36"/>
        <end position="240"/>
    </location>
</feature>
<dbReference type="SMART" id="SM00635">
    <property type="entry name" value="BID_2"/>
    <property type="match status" value="2"/>
</dbReference>
<reference evidence="3 4" key="1">
    <citation type="submission" date="2018-02" db="EMBL/GenBank/DDBJ databases">
        <title>Genomic Encyclopedia of Archaeal and Bacterial Type Strains, Phase II (KMG-II): from individual species to whole genera.</title>
        <authorList>
            <person name="Goeker M."/>
        </authorList>
    </citation>
    <scope>NUCLEOTIDE SEQUENCE [LARGE SCALE GENOMIC DNA]</scope>
    <source>
        <strain evidence="3 4">DSM 3808</strain>
    </source>
</reference>
<feature type="chain" id="PRO_5018034752" evidence="1">
    <location>
        <begin position="28"/>
        <end position="482"/>
    </location>
</feature>
<dbReference type="OrthoDB" id="1072268at2"/>
<dbReference type="Gene3D" id="2.60.40.1080">
    <property type="match status" value="2"/>
</dbReference>
<dbReference type="InterPro" id="IPR013320">
    <property type="entry name" value="ConA-like_dom_sf"/>
</dbReference>
<feature type="signal peptide" evidence="1">
    <location>
        <begin position="1"/>
        <end position="27"/>
    </location>
</feature>
<dbReference type="SUPFAM" id="SSF49373">
    <property type="entry name" value="Invasin/intimin cell-adhesion fragments"/>
    <property type="match status" value="2"/>
</dbReference>
<dbReference type="RefSeq" id="WP_104439256.1">
    <property type="nucleotide sequence ID" value="NZ_PTJA01000016.1"/>
</dbReference>
<dbReference type="InterPro" id="IPR036116">
    <property type="entry name" value="FN3_sf"/>
</dbReference>
<name>A0A2S6HJ22_9FIRM</name>
<dbReference type="InterPro" id="IPR008859">
    <property type="entry name" value="Thrombospondin_C"/>
</dbReference>
<dbReference type="SUPFAM" id="SSF49899">
    <property type="entry name" value="Concanavalin A-like lectins/glucanases"/>
    <property type="match status" value="1"/>
</dbReference>
<dbReference type="InterPro" id="IPR008964">
    <property type="entry name" value="Invasin/intimin_cell_adhesion"/>
</dbReference>